<evidence type="ECO:0000313" key="2">
    <source>
        <dbReference type="Proteomes" id="UP000621856"/>
    </source>
</evidence>
<evidence type="ECO:0000313" key="1">
    <source>
        <dbReference type="EMBL" id="GGH95929.1"/>
    </source>
</evidence>
<comment type="caution">
    <text evidence="1">The sequence shown here is derived from an EMBL/GenBank/DDBJ whole genome shotgun (WGS) entry which is preliminary data.</text>
</comment>
<dbReference type="AlphaFoldDB" id="A0A8J3A1F7"/>
<name>A0A8J3A1F7_9PROT</name>
<protein>
    <submittedName>
        <fullName evidence="1">Uncharacterized protein</fullName>
    </submittedName>
</protein>
<reference evidence="1" key="1">
    <citation type="journal article" date="2014" name="Int. J. Syst. Evol. Microbiol.">
        <title>Complete genome sequence of Corynebacterium casei LMG S-19264T (=DSM 44701T), isolated from a smear-ripened cheese.</title>
        <authorList>
            <consortium name="US DOE Joint Genome Institute (JGI-PGF)"/>
            <person name="Walter F."/>
            <person name="Albersmeier A."/>
            <person name="Kalinowski J."/>
            <person name="Ruckert C."/>
        </authorList>
    </citation>
    <scope>NUCLEOTIDE SEQUENCE</scope>
    <source>
        <strain evidence="1">CGMCC 1.14984</strain>
    </source>
</reference>
<proteinExistence type="predicted"/>
<accession>A0A8J3A1F7</accession>
<dbReference type="EMBL" id="BMGZ01000001">
    <property type="protein sequence ID" value="GGH95929.1"/>
    <property type="molecule type" value="Genomic_DNA"/>
</dbReference>
<reference evidence="1" key="2">
    <citation type="submission" date="2020-09" db="EMBL/GenBank/DDBJ databases">
        <authorList>
            <person name="Sun Q."/>
            <person name="Zhou Y."/>
        </authorList>
    </citation>
    <scope>NUCLEOTIDE SEQUENCE</scope>
    <source>
        <strain evidence="1">CGMCC 1.14984</strain>
    </source>
</reference>
<organism evidence="1 2">
    <name type="scientific">Aquisalinus luteolus</name>
    <dbReference type="NCBI Taxonomy" id="1566827"/>
    <lineage>
        <taxon>Bacteria</taxon>
        <taxon>Pseudomonadati</taxon>
        <taxon>Pseudomonadota</taxon>
        <taxon>Alphaproteobacteria</taxon>
        <taxon>Parvularculales</taxon>
        <taxon>Parvularculaceae</taxon>
        <taxon>Aquisalinus</taxon>
    </lineage>
</organism>
<sequence>MLCHQGCVLCLDDLWRVLLRTGIRLLRENGETQILALFDLGKRLIFALICAVPFAKCRYAATTTSEKSKGGYIKAGSGKHMIENPSYLMFPAYTKT</sequence>
<gene>
    <name evidence="1" type="ORF">GCM10011355_13630</name>
</gene>
<dbReference type="Proteomes" id="UP000621856">
    <property type="component" value="Unassembled WGS sequence"/>
</dbReference>